<dbReference type="EMBL" id="KI280467">
    <property type="protein sequence ID" value="ESA17108.1"/>
    <property type="molecule type" value="Genomic_DNA"/>
</dbReference>
<sequence>MERRSRKGDMDFVLRFAPPTREPFAERRLFPSRQINIHEEIIIHGGLYEIGESNESNEELLNQLKISNQLIGNIAVIGESSKHFDVLISDILDLIKNILELYETIQFNKKICDCLIDRIESTEMSIKSLKRHKEENKI</sequence>
<accession>U9UEX3</accession>
<evidence type="ECO:0000313" key="1">
    <source>
        <dbReference type="EMBL" id="ESA17108.1"/>
    </source>
</evidence>
<dbReference type="AlphaFoldDB" id="U9UEX3"/>
<dbReference type="Gene3D" id="1.20.930.20">
    <property type="entry name" value="Adaptor protein Cbl, N-terminal domain"/>
    <property type="match status" value="1"/>
</dbReference>
<name>U9UEX3_RHIID</name>
<dbReference type="HOGENOM" id="CLU_1856338_0_0_1"/>
<protein>
    <submittedName>
        <fullName evidence="1">Uncharacterized protein</fullName>
    </submittedName>
</protein>
<proteinExistence type="predicted"/>
<dbReference type="GO" id="GO:0007166">
    <property type="term" value="P:cell surface receptor signaling pathway"/>
    <property type="evidence" value="ECO:0007669"/>
    <property type="project" value="InterPro"/>
</dbReference>
<organism evidence="1">
    <name type="scientific">Rhizophagus irregularis (strain DAOM 181602 / DAOM 197198 / MUCL 43194)</name>
    <name type="common">Arbuscular mycorrhizal fungus</name>
    <name type="synonym">Glomus intraradices</name>
    <dbReference type="NCBI Taxonomy" id="747089"/>
    <lineage>
        <taxon>Eukaryota</taxon>
        <taxon>Fungi</taxon>
        <taxon>Fungi incertae sedis</taxon>
        <taxon>Mucoromycota</taxon>
        <taxon>Glomeromycotina</taxon>
        <taxon>Glomeromycetes</taxon>
        <taxon>Glomerales</taxon>
        <taxon>Glomeraceae</taxon>
        <taxon>Rhizophagus</taxon>
    </lineage>
</organism>
<dbReference type="VEuPathDB" id="FungiDB:RhiirFUN_010739"/>
<gene>
    <name evidence="1" type="ORF">GLOINDRAFT_22121</name>
</gene>
<dbReference type="InterPro" id="IPR036537">
    <property type="entry name" value="Adaptor_Cbl_N_dom_sf"/>
</dbReference>
<reference evidence="1" key="1">
    <citation type="submission" date="2013-07" db="EMBL/GenBank/DDBJ databases">
        <title>The genome of an arbuscular mycorrhizal fungus provides insights into the evolution of the oldest plant symbiosis.</title>
        <authorList>
            <consortium name="DOE Joint Genome Institute"/>
            <person name="Tisserant E."/>
            <person name="Malbreil M."/>
            <person name="Kuo A."/>
            <person name="Kohler A."/>
            <person name="Symeonidi A."/>
            <person name="Balestrini R."/>
            <person name="Charron P."/>
            <person name="Duensing N."/>
            <person name="Frei-dit-Frey N."/>
            <person name="Gianinazzi-Pearson V."/>
            <person name="Gilbert B."/>
            <person name="Handa Y."/>
            <person name="Hijri M."/>
            <person name="Kaul R."/>
            <person name="Kawaguchi M."/>
            <person name="Krajinski F."/>
            <person name="Lammers P."/>
            <person name="Lapierre D."/>
            <person name="Masclaux F.G."/>
            <person name="Murat C."/>
            <person name="Morin E."/>
            <person name="Ndikumana S."/>
            <person name="Pagni M."/>
            <person name="Petitpierre D."/>
            <person name="Requena N."/>
            <person name="Rosikiewicz P."/>
            <person name="Riley R."/>
            <person name="Saito K."/>
            <person name="San Clemente H."/>
            <person name="Shapiro H."/>
            <person name="van Tuinen D."/>
            <person name="Becard G."/>
            <person name="Bonfante P."/>
            <person name="Paszkowski U."/>
            <person name="Shachar-Hill Y."/>
            <person name="Young J.P."/>
            <person name="Sanders I.R."/>
            <person name="Henrissat B."/>
            <person name="Rensing S.A."/>
            <person name="Grigoriev I.V."/>
            <person name="Corradi N."/>
            <person name="Roux C."/>
            <person name="Martin F."/>
        </authorList>
    </citation>
    <scope>NUCLEOTIDE SEQUENCE</scope>
    <source>
        <strain evidence="1">DAOM 197198</strain>
    </source>
</reference>